<dbReference type="EMBL" id="NQVE01000143">
    <property type="protein sequence ID" value="RAL44394.1"/>
    <property type="molecule type" value="Genomic_DNA"/>
</dbReference>
<name>A0A328DFU5_9ASTE</name>
<dbReference type="InterPro" id="IPR011990">
    <property type="entry name" value="TPR-like_helical_dom_sf"/>
</dbReference>
<evidence type="ECO:0000313" key="4">
    <source>
        <dbReference type="EMBL" id="RAL44394.1"/>
    </source>
</evidence>
<gene>
    <name evidence="4" type="ORF">DM860_011671</name>
</gene>
<protein>
    <recommendedName>
        <fullName evidence="3">PROP1-like PPR domain-containing protein</fullName>
    </recommendedName>
</protein>
<dbReference type="Gene3D" id="1.25.40.10">
    <property type="entry name" value="Tetratricopeptide repeat domain"/>
    <property type="match status" value="2"/>
</dbReference>
<dbReference type="PANTHER" id="PTHR47262">
    <property type="entry name" value="OS02G0132600 PROTEIN"/>
    <property type="match status" value="1"/>
</dbReference>
<dbReference type="Pfam" id="PF17177">
    <property type="entry name" value="PPR_long"/>
    <property type="match status" value="1"/>
</dbReference>
<organism evidence="4 5">
    <name type="scientific">Cuscuta australis</name>
    <dbReference type="NCBI Taxonomy" id="267555"/>
    <lineage>
        <taxon>Eukaryota</taxon>
        <taxon>Viridiplantae</taxon>
        <taxon>Streptophyta</taxon>
        <taxon>Embryophyta</taxon>
        <taxon>Tracheophyta</taxon>
        <taxon>Spermatophyta</taxon>
        <taxon>Magnoliopsida</taxon>
        <taxon>eudicotyledons</taxon>
        <taxon>Gunneridae</taxon>
        <taxon>Pentapetalae</taxon>
        <taxon>asterids</taxon>
        <taxon>lamiids</taxon>
        <taxon>Solanales</taxon>
        <taxon>Convolvulaceae</taxon>
        <taxon>Cuscuteae</taxon>
        <taxon>Cuscuta</taxon>
        <taxon>Cuscuta subgen. Grammica</taxon>
        <taxon>Cuscuta sect. Cleistogrammica</taxon>
    </lineage>
</organism>
<dbReference type="NCBIfam" id="TIGR00756">
    <property type="entry name" value="PPR"/>
    <property type="match status" value="1"/>
</dbReference>
<evidence type="ECO:0000256" key="1">
    <source>
        <dbReference type="ARBA" id="ARBA00022737"/>
    </source>
</evidence>
<dbReference type="Pfam" id="PF01535">
    <property type="entry name" value="PPR"/>
    <property type="match status" value="2"/>
</dbReference>
<keyword evidence="5" id="KW-1185">Reference proteome</keyword>
<dbReference type="AlphaFoldDB" id="A0A328DFU5"/>
<dbReference type="InterPro" id="IPR002885">
    <property type="entry name" value="PPR_rpt"/>
</dbReference>
<reference evidence="4 5" key="1">
    <citation type="submission" date="2018-06" db="EMBL/GenBank/DDBJ databases">
        <title>The Genome of Cuscuta australis (Dodder) Provides Insight into the Evolution of Plant Parasitism.</title>
        <authorList>
            <person name="Liu H."/>
        </authorList>
    </citation>
    <scope>NUCLEOTIDE SEQUENCE [LARGE SCALE GENOMIC DNA]</scope>
    <source>
        <strain evidence="5">cv. Yunnan</strain>
        <tissue evidence="4">Vines</tissue>
    </source>
</reference>
<accession>A0A328DFU5</accession>
<feature type="domain" description="PROP1-like PPR" evidence="3">
    <location>
        <begin position="416"/>
        <end position="547"/>
    </location>
</feature>
<evidence type="ECO:0000259" key="3">
    <source>
        <dbReference type="Pfam" id="PF17177"/>
    </source>
</evidence>
<sequence>MPVSKARNLASLLSSAAARARITASAASGSAQRRFVHSSNTRSRLLGFSSLLPRGSLDCLDGEHDFFDRDDPEFKLSGEISSILCGANSDVVNPPESQVTSSHTPLENVLGVPWISKISHSNINLHRKEGSREKKNKRVSVTGQDSRLDHLVDLWADKLGADAMVQVISKIGREAGLVDYNILIRSCVEKARMTDDEDESLKQLSIAYKFLRSMKGHGFQLLENSYGQVLMYLIDFGLVPEFHLCCELIRDGNDDAIPNLAYYEVLLWIKTNNHDAIGEVCYNLALYDGEDKHTFLENYLLAMCDGDYCKELFLQLANNLDITKVTTMKSLEKIFKALGRFMLVNIAERCFLDLKATDIEEANISTLIFAYCKNIPNLAVEDIVLKFKHLHAEMDLTPTSAQYEKLIKFFCELLKVHVALDLVDQMHKQSLTLSKEAFHVILDACEKSREYNLVRRMHSIITSHNLQPNSETFRMMINLSVKMKDFEGAYNLVSDLKKYNLTPTASMYNAIMVGCFQEKNIPGGLNVLKEMEEAGVKPDSQTFSYLISRCNCEDHIIKFFKEMTLSGVHVTTHVYMALINAYASCGQFEKAKQVIFDKGIPAKNLNEVKSVLVSALAVHGEVSDALEMYKKFKQDKCNLEPRAVFSLIDHLQSDGELSRLLQLLDELDDQDQWVRACFKVVSYCVCHEDLSSAIELLRKLKDIFCNDELALEFLFDEVFYRFVEKEPRTLDFGWNMLQAIKKDFGLCPSRKCLDFLLCACISARDVASCSKIWREYQEAGIPYNSLSYLRLYQTVLALGLQDFAEEILSEIPKEDPHVCAVIYACQAAYRDSPPPVGAKKKKKAKKKNT</sequence>
<dbReference type="InterPro" id="IPR033443">
    <property type="entry name" value="PROP1-like_PPR_dom"/>
</dbReference>
<keyword evidence="1" id="KW-0677">Repeat</keyword>
<feature type="repeat" description="PPR" evidence="2">
    <location>
        <begin position="469"/>
        <end position="503"/>
    </location>
</feature>
<dbReference type="Proteomes" id="UP000249390">
    <property type="component" value="Unassembled WGS sequence"/>
</dbReference>
<comment type="caution">
    <text evidence="4">The sequence shown here is derived from an EMBL/GenBank/DDBJ whole genome shotgun (WGS) entry which is preliminary data.</text>
</comment>
<evidence type="ECO:0000256" key="2">
    <source>
        <dbReference type="PROSITE-ProRule" id="PRU00708"/>
    </source>
</evidence>
<evidence type="ECO:0000313" key="5">
    <source>
        <dbReference type="Proteomes" id="UP000249390"/>
    </source>
</evidence>
<proteinExistence type="predicted"/>
<feature type="repeat" description="PPR" evidence="2">
    <location>
        <begin position="504"/>
        <end position="538"/>
    </location>
</feature>
<dbReference type="PROSITE" id="PS51375">
    <property type="entry name" value="PPR"/>
    <property type="match status" value="2"/>
</dbReference>
<dbReference type="PANTHER" id="PTHR47262:SF1">
    <property type="entry name" value="OS02G0132600 PROTEIN"/>
    <property type="match status" value="1"/>
</dbReference>